<evidence type="ECO:0000259" key="4">
    <source>
        <dbReference type="Pfam" id="PF14257"/>
    </source>
</evidence>
<sequence length="294" mass="33615">MVLKRIILPILLVFFLAVFSYGCATPSLEPEVDRALPDGERPEYVEEPGRGESPVEEGIHKISRAEVNLEVEDLEDSLSRLEEKARDMGGFVSYSSINKRERDPSAQVTLRIPEDKFYNMLEEIEKIGEVEHRSTSEEDVTRRYIDLEARIDNLTAQEERLTEILQMAETVEEVLSVERELERVRGEIESLTGEFNYLRSQVSMATINIRLRERALAATGVTSIDFRDMFTRGYYALIDSINALILFARGVFILAMGSLPYIILLAILLLILRKPYRAIKEKRQRGKTPPDKSS</sequence>
<dbReference type="Proteomes" id="UP000285138">
    <property type="component" value="Unassembled WGS sequence"/>
</dbReference>
<dbReference type="Pfam" id="PF14257">
    <property type="entry name" value="DUF4349"/>
    <property type="match status" value="1"/>
</dbReference>
<evidence type="ECO:0000256" key="1">
    <source>
        <dbReference type="SAM" id="Coils"/>
    </source>
</evidence>
<protein>
    <submittedName>
        <fullName evidence="5">DUF4349 domain-containing protein</fullName>
    </submittedName>
</protein>
<reference evidence="5 6" key="1">
    <citation type="submission" date="2018-08" db="EMBL/GenBank/DDBJ databases">
        <title>The metabolism and importance of syntrophic acetate oxidation coupled to methane or sulfide production in haloalkaline environments.</title>
        <authorList>
            <person name="Timmers P.H.A."/>
            <person name="Vavourakis C.D."/>
            <person name="Sorokin D.Y."/>
            <person name="Sinninghe Damste J.S."/>
            <person name="Muyzer G."/>
            <person name="Stams A.J.M."/>
            <person name="Plugge C.M."/>
        </authorList>
    </citation>
    <scope>NUCLEOTIDE SEQUENCE [LARGE SCALE GENOMIC DNA]</scope>
    <source>
        <strain evidence="5">MSAO_Bac1</strain>
    </source>
</reference>
<evidence type="ECO:0000256" key="3">
    <source>
        <dbReference type="SAM" id="Phobius"/>
    </source>
</evidence>
<dbReference type="EMBL" id="QZAA01000153">
    <property type="protein sequence ID" value="RQD75576.1"/>
    <property type="molecule type" value="Genomic_DNA"/>
</dbReference>
<evidence type="ECO:0000256" key="2">
    <source>
        <dbReference type="SAM" id="MobiDB-lite"/>
    </source>
</evidence>
<keyword evidence="3" id="KW-0472">Membrane</keyword>
<proteinExistence type="predicted"/>
<name>A0A424YDI7_9FIRM</name>
<organism evidence="5 6">
    <name type="scientific">Candidatus Syntrophonatronum acetioxidans</name>
    <dbReference type="NCBI Taxonomy" id="1795816"/>
    <lineage>
        <taxon>Bacteria</taxon>
        <taxon>Bacillati</taxon>
        <taxon>Bacillota</taxon>
        <taxon>Clostridia</taxon>
        <taxon>Eubacteriales</taxon>
        <taxon>Syntrophomonadaceae</taxon>
        <taxon>Candidatus Syntrophonatronum</taxon>
    </lineage>
</organism>
<feature type="compositionally biased region" description="Basic and acidic residues" evidence="2">
    <location>
        <begin position="31"/>
        <end position="50"/>
    </location>
</feature>
<dbReference type="PROSITE" id="PS51257">
    <property type="entry name" value="PROKAR_LIPOPROTEIN"/>
    <property type="match status" value="1"/>
</dbReference>
<dbReference type="InterPro" id="IPR025645">
    <property type="entry name" value="DUF4349"/>
</dbReference>
<keyword evidence="3" id="KW-0812">Transmembrane</keyword>
<dbReference type="AlphaFoldDB" id="A0A424YDI7"/>
<feature type="transmembrane region" description="Helical" evidence="3">
    <location>
        <begin position="246"/>
        <end position="272"/>
    </location>
</feature>
<evidence type="ECO:0000313" key="6">
    <source>
        <dbReference type="Proteomes" id="UP000285138"/>
    </source>
</evidence>
<accession>A0A424YDI7</accession>
<feature type="domain" description="DUF4349" evidence="4">
    <location>
        <begin position="62"/>
        <end position="273"/>
    </location>
</feature>
<evidence type="ECO:0000313" key="5">
    <source>
        <dbReference type="EMBL" id="RQD75576.1"/>
    </source>
</evidence>
<feature type="coiled-coil region" evidence="1">
    <location>
        <begin position="137"/>
        <end position="194"/>
    </location>
</feature>
<keyword evidence="1" id="KW-0175">Coiled coil</keyword>
<keyword evidence="3" id="KW-1133">Transmembrane helix</keyword>
<gene>
    <name evidence="5" type="ORF">D5R97_05750</name>
</gene>
<comment type="caution">
    <text evidence="5">The sequence shown here is derived from an EMBL/GenBank/DDBJ whole genome shotgun (WGS) entry which is preliminary data.</text>
</comment>
<feature type="region of interest" description="Disordered" evidence="2">
    <location>
        <begin position="30"/>
        <end position="58"/>
    </location>
</feature>